<evidence type="ECO:0000259" key="9">
    <source>
        <dbReference type="Pfam" id="PF00999"/>
    </source>
</evidence>
<feature type="transmembrane region" description="Helical" evidence="8">
    <location>
        <begin position="278"/>
        <end position="302"/>
    </location>
</feature>
<proteinExistence type="predicted"/>
<evidence type="ECO:0000313" key="11">
    <source>
        <dbReference type="Proteomes" id="UP000831786"/>
    </source>
</evidence>
<protein>
    <submittedName>
        <fullName evidence="10">Cation:proton antiporter</fullName>
    </submittedName>
</protein>
<feature type="transmembrane region" description="Helical" evidence="8">
    <location>
        <begin position="88"/>
        <end position="108"/>
    </location>
</feature>
<dbReference type="PANTHER" id="PTHR32507">
    <property type="entry name" value="NA(+)/H(+) ANTIPORTER 1"/>
    <property type="match status" value="1"/>
</dbReference>
<evidence type="ECO:0000256" key="6">
    <source>
        <dbReference type="ARBA" id="ARBA00023065"/>
    </source>
</evidence>
<accession>A0ABY4FNA4</accession>
<evidence type="ECO:0000256" key="5">
    <source>
        <dbReference type="ARBA" id="ARBA00022989"/>
    </source>
</evidence>
<evidence type="ECO:0000256" key="1">
    <source>
        <dbReference type="ARBA" id="ARBA00004651"/>
    </source>
</evidence>
<keyword evidence="6" id="KW-0406">Ion transport</keyword>
<feature type="transmembrane region" description="Helical" evidence="8">
    <location>
        <begin position="191"/>
        <end position="213"/>
    </location>
</feature>
<evidence type="ECO:0000256" key="2">
    <source>
        <dbReference type="ARBA" id="ARBA00022448"/>
    </source>
</evidence>
<sequence>MIPLLVCCTVAILAWSLVGARLQRWHFSGPVVMVLSGIAIGFAFQDSIETGLNTQLAEHIVELILALLLFVDATEVRGGFFAGARGPVLRLLLIALPVSIVLAVVVGVPLLGTSVFAVLAIACIVLPIDFAPAAELLRDPRLPRRTRHALAVESGYNDGIFSPIFAFALIVLGLSETNGGPLGALEEAIPAAGYAVLVGGIIGGAAGLGARLGARRGWATPSGLRIAMVLVPVVTYACALPLHGNGFVAAFIAGLVYKPARLGRRGFRKNIPHAELSLADDLGVLSSLVMWFVFGAVASLILVTPVEWSWILFALLALTLLRIVPVLLAFLGSGSTLREQAALGLLGPRGTSSIVFGLLAFNAMRDDDANIALYVLIVVVLGSVVLHSLFGRRLAGALAAPDPAGISARRS</sequence>
<comment type="subcellular location">
    <subcellularLocation>
        <location evidence="1">Cell membrane</location>
        <topology evidence="1">Multi-pass membrane protein</topology>
    </subcellularLocation>
</comment>
<feature type="transmembrane region" description="Helical" evidence="8">
    <location>
        <begin position="233"/>
        <end position="257"/>
    </location>
</feature>
<evidence type="ECO:0000256" key="8">
    <source>
        <dbReference type="SAM" id="Phobius"/>
    </source>
</evidence>
<feature type="transmembrane region" description="Helical" evidence="8">
    <location>
        <begin position="308"/>
        <end position="331"/>
    </location>
</feature>
<feature type="transmembrane region" description="Helical" evidence="8">
    <location>
        <begin position="30"/>
        <end position="48"/>
    </location>
</feature>
<name>A0ABY4FNA4_9MICO</name>
<keyword evidence="4 8" id="KW-0812">Transmembrane</keyword>
<dbReference type="InterPro" id="IPR006153">
    <property type="entry name" value="Cation/H_exchanger_TM"/>
</dbReference>
<feature type="transmembrane region" description="Helical" evidence="8">
    <location>
        <begin position="343"/>
        <end position="365"/>
    </location>
</feature>
<dbReference type="Pfam" id="PF00999">
    <property type="entry name" value="Na_H_Exchanger"/>
    <property type="match status" value="1"/>
</dbReference>
<keyword evidence="7 8" id="KW-0472">Membrane</keyword>
<keyword evidence="2" id="KW-0813">Transport</keyword>
<keyword evidence="5 8" id="KW-1133">Transmembrane helix</keyword>
<evidence type="ECO:0000256" key="7">
    <source>
        <dbReference type="ARBA" id="ARBA00023136"/>
    </source>
</evidence>
<evidence type="ECO:0000256" key="4">
    <source>
        <dbReference type="ARBA" id="ARBA00022692"/>
    </source>
</evidence>
<dbReference type="EMBL" id="CP095045">
    <property type="protein sequence ID" value="UOQ57704.1"/>
    <property type="molecule type" value="Genomic_DNA"/>
</dbReference>
<gene>
    <name evidence="10" type="ORF">MUN78_02330</name>
</gene>
<feature type="transmembrane region" description="Helical" evidence="8">
    <location>
        <begin position="60"/>
        <end position="82"/>
    </location>
</feature>
<evidence type="ECO:0000313" key="10">
    <source>
        <dbReference type="EMBL" id="UOQ57704.1"/>
    </source>
</evidence>
<keyword evidence="11" id="KW-1185">Reference proteome</keyword>
<feature type="transmembrane region" description="Helical" evidence="8">
    <location>
        <begin position="115"/>
        <end position="134"/>
    </location>
</feature>
<feature type="domain" description="Cation/H+ exchanger transmembrane" evidence="9">
    <location>
        <begin position="16"/>
        <end position="389"/>
    </location>
</feature>
<organism evidence="10 11">
    <name type="scientific">Leucobacter allii</name>
    <dbReference type="NCBI Taxonomy" id="2932247"/>
    <lineage>
        <taxon>Bacteria</taxon>
        <taxon>Bacillati</taxon>
        <taxon>Actinomycetota</taxon>
        <taxon>Actinomycetes</taxon>
        <taxon>Micrococcales</taxon>
        <taxon>Microbacteriaceae</taxon>
        <taxon>Leucobacter</taxon>
    </lineage>
</organism>
<reference evidence="10 11" key="1">
    <citation type="submission" date="2022-04" db="EMBL/GenBank/DDBJ databases">
        <title>Leucobacter sp. isolated from rhizosphere of garlic.</title>
        <authorList>
            <person name="Won M."/>
            <person name="Lee C.-M."/>
            <person name="Woen H.-Y."/>
            <person name="Kwon S.-W."/>
        </authorList>
    </citation>
    <scope>NUCLEOTIDE SEQUENCE [LARGE SCALE GENOMIC DNA]</scope>
    <source>
        <strain evidence="10 11">H21R-40</strain>
    </source>
</reference>
<dbReference type="RefSeq" id="WP_244728530.1">
    <property type="nucleotide sequence ID" value="NZ_CP095045.1"/>
</dbReference>
<dbReference type="Proteomes" id="UP000831786">
    <property type="component" value="Chromosome"/>
</dbReference>
<feature type="transmembrane region" description="Helical" evidence="8">
    <location>
        <begin position="371"/>
        <end position="390"/>
    </location>
</feature>
<keyword evidence="3" id="KW-0050">Antiport</keyword>
<evidence type="ECO:0000256" key="3">
    <source>
        <dbReference type="ARBA" id="ARBA00022449"/>
    </source>
</evidence>
<dbReference type="PANTHER" id="PTHR32507:SF8">
    <property type="entry name" value="CNH1P"/>
    <property type="match status" value="1"/>
</dbReference>
<feature type="transmembrane region" description="Helical" evidence="8">
    <location>
        <begin position="160"/>
        <end position="179"/>
    </location>
</feature>